<dbReference type="InterPro" id="IPR036278">
    <property type="entry name" value="Sialidase_sf"/>
</dbReference>
<dbReference type="VEuPathDB" id="TriTrypDB:TRSC58_07019"/>
<dbReference type="PANTHER" id="PTHR10628:SF30">
    <property type="entry name" value="EXO-ALPHA-SIALIDASE"/>
    <property type="match status" value="1"/>
</dbReference>
<name>A0A3R7LX62_TRYRA</name>
<dbReference type="GO" id="GO:0005737">
    <property type="term" value="C:cytoplasm"/>
    <property type="evidence" value="ECO:0007669"/>
    <property type="project" value="TreeGrafter"/>
</dbReference>
<evidence type="ECO:0000259" key="3">
    <source>
        <dbReference type="Pfam" id="PF22925"/>
    </source>
</evidence>
<keyword evidence="1" id="KW-0677">Repeat</keyword>
<dbReference type="InterPro" id="IPR055239">
    <property type="entry name" value="TS_C"/>
</dbReference>
<dbReference type="AlphaFoldDB" id="A0A3R7LX62"/>
<dbReference type="Proteomes" id="UP000283634">
    <property type="component" value="Unassembled WGS sequence"/>
</dbReference>
<feature type="domain" description="Trans-sialidase C-terminal" evidence="3">
    <location>
        <begin position="322"/>
        <end position="516"/>
    </location>
</feature>
<dbReference type="GO" id="GO:0004308">
    <property type="term" value="F:exo-alpha-sialidase activity"/>
    <property type="evidence" value="ECO:0007669"/>
    <property type="project" value="InterPro"/>
</dbReference>
<evidence type="ECO:0000313" key="4">
    <source>
        <dbReference type="EMBL" id="RNE95310.1"/>
    </source>
</evidence>
<evidence type="ECO:0000313" key="5">
    <source>
        <dbReference type="Proteomes" id="UP000283634"/>
    </source>
</evidence>
<dbReference type="GO" id="GO:0016020">
    <property type="term" value="C:membrane"/>
    <property type="evidence" value="ECO:0007669"/>
    <property type="project" value="TreeGrafter"/>
</dbReference>
<dbReference type="Gene3D" id="2.60.120.200">
    <property type="match status" value="1"/>
</dbReference>
<organism evidence="4 5">
    <name type="scientific">Trypanosoma rangeli</name>
    <dbReference type="NCBI Taxonomy" id="5698"/>
    <lineage>
        <taxon>Eukaryota</taxon>
        <taxon>Discoba</taxon>
        <taxon>Euglenozoa</taxon>
        <taxon>Kinetoplastea</taxon>
        <taxon>Metakinetoplastina</taxon>
        <taxon>Trypanosomatida</taxon>
        <taxon>Trypanosomatidae</taxon>
        <taxon>Trypanosoma</taxon>
        <taxon>Herpetosoma</taxon>
    </lineage>
</organism>
<sequence>MRAHSIFNTTMQDDRSAPLRHTAQPTTIAKGNKVFLLVGGNHLQSASIKEQIPQYFQYLDLLVGEATENKAIRWGEPTSLLSQIEPSAKEKGIERFQTCGGSGVLMEDGTLVFPVMAMKGENSVASMIIYSKDGKTWGLPMGIDFAGCTDPFIVEWERGQIVMITRCKNDLKAMESRDMGKTWKRAVGAISRVEENFQSNPTYKRWLVTSFTTATIAGKKVMLYTQPKYISAAVGPTQLYIWVTNNIRTFNVETVSMDTDRGEVLSSSLLHSNGALYFLQEKNDYPTRSLLLSLLTEELKTITSVLETWAKLDSFLSKSSVPTAGLVGFLSDASGDETWNDAYCCLSATVTTAKRVENGFKFMGSESYAVWPVNMWVNSKFYGFVDYEFTLVATVTIDEVPNESGRLLSASLNDKENTTFVGLSYTTEKQWGTVFDGITTITHSSTWKPGKEYKVALMLQDNKGSVYVDGVLVGKSDTLPTPQKRNGEISDFYFGGCKDSSVTVKNVFLYNRPLSEQELKKVDDYDPSGKNGGDSSMRADVSCVLLLLLLGLWGFAALF</sequence>
<keyword evidence="5" id="KW-1185">Reference proteome</keyword>
<dbReference type="CDD" id="cd15482">
    <property type="entry name" value="Sialidase_non-viral"/>
    <property type="match status" value="1"/>
</dbReference>
<dbReference type="RefSeq" id="XP_029233226.1">
    <property type="nucleotide sequence ID" value="XM_029386983.1"/>
</dbReference>
<dbReference type="InterPro" id="IPR013320">
    <property type="entry name" value="ConA-like_dom_sf"/>
</dbReference>
<proteinExistence type="predicted"/>
<evidence type="ECO:0000259" key="2">
    <source>
        <dbReference type="Pfam" id="PF13859"/>
    </source>
</evidence>
<dbReference type="Pfam" id="PF13859">
    <property type="entry name" value="BNR_3"/>
    <property type="match status" value="1"/>
</dbReference>
<evidence type="ECO:0000256" key="1">
    <source>
        <dbReference type="ARBA" id="ARBA00022737"/>
    </source>
</evidence>
<dbReference type="SUPFAM" id="SSF49899">
    <property type="entry name" value="Concanavalin A-like lectins/glucanases"/>
    <property type="match status" value="1"/>
</dbReference>
<dbReference type="Gene3D" id="2.120.10.10">
    <property type="match status" value="1"/>
</dbReference>
<dbReference type="InterPro" id="IPR008377">
    <property type="entry name" value="Sialidase_trypan"/>
</dbReference>
<dbReference type="GeneID" id="40334289"/>
<dbReference type="InterPro" id="IPR026856">
    <property type="entry name" value="Sialidase_fam"/>
</dbReference>
<dbReference type="SUPFAM" id="SSF50939">
    <property type="entry name" value="Sialidases"/>
    <property type="match status" value="1"/>
</dbReference>
<dbReference type="Pfam" id="PF22925">
    <property type="entry name" value="TS_C"/>
    <property type="match status" value="1"/>
</dbReference>
<dbReference type="PRINTS" id="PR01803">
    <property type="entry name" value="TCSIALIDASE"/>
</dbReference>
<dbReference type="GO" id="GO:0006689">
    <property type="term" value="P:ganglioside catabolic process"/>
    <property type="evidence" value="ECO:0007669"/>
    <property type="project" value="TreeGrafter"/>
</dbReference>
<dbReference type="GO" id="GO:0009313">
    <property type="term" value="P:oligosaccharide catabolic process"/>
    <property type="evidence" value="ECO:0007669"/>
    <property type="project" value="TreeGrafter"/>
</dbReference>
<dbReference type="EMBL" id="MKGL01000889">
    <property type="protein sequence ID" value="RNE95310.1"/>
    <property type="molecule type" value="Genomic_DNA"/>
</dbReference>
<protein>
    <submittedName>
        <fullName evidence="4">Group II trans-sialidase superfamily</fullName>
    </submittedName>
</protein>
<comment type="caution">
    <text evidence="4">The sequence shown here is derived from an EMBL/GenBank/DDBJ whole genome shotgun (WGS) entry which is preliminary data.</text>
</comment>
<dbReference type="InterPro" id="IPR021287">
    <property type="entry name" value="Trans-sialidase_CS"/>
</dbReference>
<dbReference type="PANTHER" id="PTHR10628">
    <property type="entry name" value="SIALIDASE"/>
    <property type="match status" value="1"/>
</dbReference>
<dbReference type="Pfam" id="PF11052">
    <property type="entry name" value="Tr-sialidase_C"/>
    <property type="match status" value="1"/>
</dbReference>
<feature type="domain" description="Sialidase" evidence="2">
    <location>
        <begin position="19"/>
        <end position="280"/>
    </location>
</feature>
<accession>A0A3R7LX62</accession>
<reference evidence="4 5" key="1">
    <citation type="journal article" date="2018" name="BMC Genomics">
        <title>Genomic comparison of Trypanosoma conorhini and Trypanosoma rangeli to Trypanosoma cruzi strains of high and low virulence.</title>
        <authorList>
            <person name="Bradwell K.R."/>
            <person name="Koparde V.N."/>
            <person name="Matveyev A.V."/>
            <person name="Serrano M.G."/>
            <person name="Alves J.M."/>
            <person name="Parikh H."/>
            <person name="Huang B."/>
            <person name="Lee V."/>
            <person name="Espinosa-Alvarez O."/>
            <person name="Ortiz P.A."/>
            <person name="Costa-Martins A.G."/>
            <person name="Teixeira M.M."/>
            <person name="Buck G.A."/>
        </authorList>
    </citation>
    <scope>NUCLEOTIDE SEQUENCE [LARGE SCALE GENOMIC DNA]</scope>
    <source>
        <strain evidence="4 5">AM80</strain>
    </source>
</reference>
<dbReference type="OrthoDB" id="246592at2759"/>
<dbReference type="InterPro" id="IPR011040">
    <property type="entry name" value="Sialidase"/>
</dbReference>
<gene>
    <name evidence="4" type="ORF">TraAM80_10356</name>
</gene>